<dbReference type="GO" id="GO:0005737">
    <property type="term" value="C:cytoplasm"/>
    <property type="evidence" value="ECO:0007669"/>
    <property type="project" value="UniProtKB-SubCell"/>
</dbReference>
<evidence type="ECO:0000259" key="14">
    <source>
        <dbReference type="Pfam" id="PF02910"/>
    </source>
</evidence>
<dbReference type="InterPro" id="IPR015939">
    <property type="entry name" value="Fum_Rdtase/Succ_DH_flav-like_C"/>
</dbReference>
<dbReference type="PANTHER" id="PTHR42716">
    <property type="entry name" value="L-ASPARTATE OXIDASE"/>
    <property type="match status" value="1"/>
</dbReference>
<evidence type="ECO:0000256" key="9">
    <source>
        <dbReference type="ARBA" id="ARBA00048305"/>
    </source>
</evidence>
<sequence>MVKKFDFLVIGSGLAGMSFALKVAHKGKVALICKAGLEEANTYFAQGGIASVTNLKVDNFEKHIEDTMIAGDWISDRAAVEKVVREAPAQIQELIKWGVDFDKKEDGEFDLHKEGGHSEFRILHHKDNTGAEIQTSLIEAVKAHPNITIFTDHYAVEIITQHHLGIIVTRHTPGIKCFGAYVLNEKTGEVDTFLSKVTVMATGGCEAVYRNTTNPLVATGDGIAMVYRAKGAVKDMEFIQFHPTALFHPGDRPSFLITEAMRGYGAVLKNQSGEEFMQKYDPRLSLAPRDIVARAIDNEMKQRGEDHVYLDVTHKDPEETKKHFPNIYKKCLSLGIDITKDYIPVAPAAHYLCGGIKVDLDGQSSINRLYAIGECSCTGLHGGNRLASNSLIEAVVYADAAAKHALNVLDRYDFNEDIPEWNDEGTMNNEERVLITQSMKEVNQIMEAYVGIVRSNTRLIRAWNRLDILYEETERLFKRCKASRELCELRNMINIGYLITRQAMERKESRGLHYTIDYPHAAEEKSKKYFFTSNRTDYFYNSR</sequence>
<protein>
    <recommendedName>
        <fullName evidence="4 10">L-aspartate oxidase</fullName>
        <ecNumber evidence="4 10">1.4.3.16</ecNumber>
    </recommendedName>
</protein>
<evidence type="ECO:0000256" key="7">
    <source>
        <dbReference type="ARBA" id="ARBA00022827"/>
    </source>
</evidence>
<comment type="pathway">
    <text evidence="2 12">Cofactor biosynthesis; NAD(+) biosynthesis; iminoaspartate from L-aspartate (oxidase route): step 1/1.</text>
</comment>
<feature type="domain" description="FAD-dependent oxidoreductase 2 FAD-binding" evidence="13">
    <location>
        <begin position="6"/>
        <end position="391"/>
    </location>
</feature>
<dbReference type="EMBL" id="CP126056">
    <property type="protein sequence ID" value="WHX10299.1"/>
    <property type="molecule type" value="Genomic_DNA"/>
</dbReference>
<evidence type="ECO:0000256" key="8">
    <source>
        <dbReference type="ARBA" id="ARBA00023002"/>
    </source>
</evidence>
<dbReference type="GO" id="GO:0008734">
    <property type="term" value="F:L-aspartate oxidase activity"/>
    <property type="evidence" value="ECO:0007669"/>
    <property type="project" value="UniProtKB-UniRule"/>
</dbReference>
<dbReference type="FunFam" id="3.90.700.10:FF:000002">
    <property type="entry name" value="L-aspartate oxidase"/>
    <property type="match status" value="1"/>
</dbReference>
<comment type="similarity">
    <text evidence="3 12">Belongs to the FAD-dependent oxidoreductase 2 family. NadB subfamily.</text>
</comment>
<keyword evidence="5 12" id="KW-0285">Flavoprotein</keyword>
<dbReference type="InterPro" id="IPR036188">
    <property type="entry name" value="FAD/NAD-bd_sf"/>
</dbReference>
<dbReference type="PIRSF" id="PIRSF000171">
    <property type="entry name" value="SDHA_APRA_LASPO"/>
    <property type="match status" value="1"/>
</dbReference>
<organism evidence="15 16">
    <name type="scientific">Phocaeicola dorei</name>
    <dbReference type="NCBI Taxonomy" id="357276"/>
    <lineage>
        <taxon>Bacteria</taxon>
        <taxon>Pseudomonadati</taxon>
        <taxon>Bacteroidota</taxon>
        <taxon>Bacteroidia</taxon>
        <taxon>Bacteroidales</taxon>
        <taxon>Bacteroidaceae</taxon>
        <taxon>Phocaeicola</taxon>
    </lineage>
</organism>
<comment type="catalytic activity">
    <reaction evidence="9">
        <text>L-aspartate + O2 = iminosuccinate + H2O2</text>
        <dbReference type="Rhea" id="RHEA:25876"/>
        <dbReference type="ChEBI" id="CHEBI:15379"/>
        <dbReference type="ChEBI" id="CHEBI:16240"/>
        <dbReference type="ChEBI" id="CHEBI:29991"/>
        <dbReference type="ChEBI" id="CHEBI:77875"/>
        <dbReference type="EC" id="1.4.3.16"/>
    </reaction>
    <physiologicalReaction direction="left-to-right" evidence="9">
        <dbReference type="Rhea" id="RHEA:25877"/>
    </physiologicalReaction>
</comment>
<evidence type="ECO:0000256" key="4">
    <source>
        <dbReference type="ARBA" id="ARBA00012173"/>
    </source>
</evidence>
<name>A0AA95KX58_9BACT</name>
<feature type="active site" description="Proton acceptor" evidence="11">
    <location>
        <position position="289"/>
    </location>
</feature>
<dbReference type="Gene3D" id="3.90.700.10">
    <property type="entry name" value="Succinate dehydrogenase/fumarate reductase flavoprotein, catalytic domain"/>
    <property type="match status" value="1"/>
</dbReference>
<gene>
    <name evidence="15" type="primary">nadB</name>
    <name evidence="15" type="ORF">QNN11_01735</name>
</gene>
<evidence type="ECO:0000256" key="2">
    <source>
        <dbReference type="ARBA" id="ARBA00004950"/>
    </source>
</evidence>
<comment type="cofactor">
    <cofactor evidence="1 12">
        <name>FAD</name>
        <dbReference type="ChEBI" id="CHEBI:57692"/>
    </cofactor>
</comment>
<accession>A0AA95KX58</accession>
<keyword evidence="8 12" id="KW-0560">Oxidoreductase</keyword>
<dbReference type="AlphaFoldDB" id="A0AA95KX58"/>
<evidence type="ECO:0000313" key="16">
    <source>
        <dbReference type="Proteomes" id="UP001177934"/>
    </source>
</evidence>
<dbReference type="PRINTS" id="PR00368">
    <property type="entry name" value="FADPNR"/>
</dbReference>
<dbReference type="InterPro" id="IPR003953">
    <property type="entry name" value="FAD-dep_OxRdtase_2_FAD-bd"/>
</dbReference>
<evidence type="ECO:0000259" key="13">
    <source>
        <dbReference type="Pfam" id="PF00890"/>
    </source>
</evidence>
<dbReference type="GO" id="GO:0034628">
    <property type="term" value="P:'de novo' NAD+ biosynthetic process from L-aspartate"/>
    <property type="evidence" value="ECO:0007669"/>
    <property type="project" value="TreeGrafter"/>
</dbReference>
<dbReference type="PANTHER" id="PTHR42716:SF2">
    <property type="entry name" value="L-ASPARTATE OXIDASE, CHLOROPLASTIC"/>
    <property type="match status" value="1"/>
</dbReference>
<dbReference type="Pfam" id="PF02910">
    <property type="entry name" value="Succ_DH_flav_C"/>
    <property type="match status" value="1"/>
</dbReference>
<dbReference type="Gene3D" id="1.20.58.100">
    <property type="entry name" value="Fumarate reductase/succinate dehydrogenase flavoprotein-like, C-terminal domain"/>
    <property type="match status" value="1"/>
</dbReference>
<dbReference type="SUPFAM" id="SSF56425">
    <property type="entry name" value="Succinate dehydrogenase/fumarate reductase flavoprotein, catalytic domain"/>
    <property type="match status" value="1"/>
</dbReference>
<dbReference type="InterPro" id="IPR037099">
    <property type="entry name" value="Fum_R/Succ_DH_flav-like_C_sf"/>
</dbReference>
<dbReference type="SUPFAM" id="SSF46977">
    <property type="entry name" value="Succinate dehydrogenase/fumarate reductase flavoprotein C-terminal domain"/>
    <property type="match status" value="1"/>
</dbReference>
<evidence type="ECO:0000256" key="5">
    <source>
        <dbReference type="ARBA" id="ARBA00022630"/>
    </source>
</evidence>
<comment type="subcellular location">
    <subcellularLocation>
        <location evidence="12">Cytoplasm</location>
    </subcellularLocation>
</comment>
<evidence type="ECO:0000256" key="10">
    <source>
        <dbReference type="NCBIfam" id="TIGR00551"/>
    </source>
</evidence>
<keyword evidence="6 12" id="KW-0662">Pyridine nucleotide biosynthesis</keyword>
<dbReference type="Proteomes" id="UP001177934">
    <property type="component" value="Chromosome"/>
</dbReference>
<dbReference type="InterPro" id="IPR027477">
    <property type="entry name" value="Succ_DH/fumarate_Rdtase_cat_sf"/>
</dbReference>
<keyword evidence="7 12" id="KW-0274">FAD</keyword>
<comment type="function">
    <text evidence="12">Catalyzes the oxidation of L-aspartate to iminoaspartate.</text>
</comment>
<evidence type="ECO:0000313" key="15">
    <source>
        <dbReference type="EMBL" id="WHX10299.1"/>
    </source>
</evidence>
<evidence type="ECO:0000256" key="6">
    <source>
        <dbReference type="ARBA" id="ARBA00022642"/>
    </source>
</evidence>
<reference evidence="15" key="1">
    <citation type="journal article" date="2023" name="Nat. Commun.">
        <title>Identification of a novel Human Milk Oligosaccharides utilization cluster in the infant gut commensal Bacteroides dorei.</title>
        <authorList>
            <person name="Kijner S."/>
            <person name="Ennis D."/>
            <person name="Shmorak S."/>
            <person name="Florentin A."/>
            <person name="Yassour M."/>
        </authorList>
    </citation>
    <scope>NUCLEOTIDE SEQUENCE</scope>
    <source>
        <strain evidence="15">2</strain>
    </source>
</reference>
<dbReference type="EC" id="1.4.3.16" evidence="4 10"/>
<feature type="domain" description="Fumarate reductase/succinate dehydrogenase flavoprotein-like C-terminal" evidence="14">
    <location>
        <begin position="440"/>
        <end position="526"/>
    </location>
</feature>
<evidence type="ECO:0000256" key="11">
    <source>
        <dbReference type="PIRSR" id="PIRSR000171-1"/>
    </source>
</evidence>
<dbReference type="FunFam" id="1.20.58.100:FF:000002">
    <property type="entry name" value="L-aspartate oxidase"/>
    <property type="match status" value="1"/>
</dbReference>
<dbReference type="SUPFAM" id="SSF51905">
    <property type="entry name" value="FAD/NAD(P)-binding domain"/>
    <property type="match status" value="1"/>
</dbReference>
<dbReference type="PRINTS" id="PR00411">
    <property type="entry name" value="PNDRDTASEI"/>
</dbReference>
<dbReference type="NCBIfam" id="NF006567">
    <property type="entry name" value="PRK09077.1"/>
    <property type="match status" value="1"/>
</dbReference>
<evidence type="ECO:0000256" key="1">
    <source>
        <dbReference type="ARBA" id="ARBA00001974"/>
    </source>
</evidence>
<proteinExistence type="inferred from homology"/>
<dbReference type="InterPro" id="IPR005288">
    <property type="entry name" value="NadB"/>
</dbReference>
<dbReference type="NCBIfam" id="TIGR00551">
    <property type="entry name" value="nadB"/>
    <property type="match status" value="1"/>
</dbReference>
<dbReference type="Pfam" id="PF00890">
    <property type="entry name" value="FAD_binding_2"/>
    <property type="match status" value="1"/>
</dbReference>
<evidence type="ECO:0000256" key="3">
    <source>
        <dbReference type="ARBA" id="ARBA00008562"/>
    </source>
</evidence>
<evidence type="ECO:0000256" key="12">
    <source>
        <dbReference type="RuleBase" id="RU362049"/>
    </source>
</evidence>
<dbReference type="Gene3D" id="3.50.50.60">
    <property type="entry name" value="FAD/NAD(P)-binding domain"/>
    <property type="match status" value="1"/>
</dbReference>